<dbReference type="GO" id="GO:0003677">
    <property type="term" value="F:DNA binding"/>
    <property type="evidence" value="ECO:0007669"/>
    <property type="project" value="UniProtKB-KW"/>
</dbReference>
<keyword evidence="7" id="KW-0275">Fatty acid biosynthesis</keyword>
<dbReference type="SUPFAM" id="SSF54637">
    <property type="entry name" value="Thioesterase/thiol ester dehydrase-isomerase"/>
    <property type="match status" value="1"/>
</dbReference>
<proteinExistence type="predicted"/>
<evidence type="ECO:0000256" key="3">
    <source>
        <dbReference type="ARBA" id="ARBA00022832"/>
    </source>
</evidence>
<sequence>MSRDSRAKQERHERLAATLKEDPFLTDEEIAEILKVSVPTVRLDRLELGVPELRQRIKEMAARNHNKVRSLHADEIIGEIVELNLGESAISVLDTTDQMVFNHSKIVRGHYIYSMAESIAIAVIDADVALVGVANIKYKQPVYSGSKLVAKVTVKEKRDKGRYIVWVMIYNKQVEVFRGKFILVAIDKNR</sequence>
<evidence type="ECO:0000256" key="1">
    <source>
        <dbReference type="ARBA" id="ARBA00022491"/>
    </source>
</evidence>
<dbReference type="Proteomes" id="UP000324781">
    <property type="component" value="Unassembled WGS sequence"/>
</dbReference>
<keyword evidence="4" id="KW-0805">Transcription regulation</keyword>
<evidence type="ECO:0000313" key="9">
    <source>
        <dbReference type="EMBL" id="SHJ01246.1"/>
    </source>
</evidence>
<reference evidence="9 10" key="1">
    <citation type="submission" date="2016-11" db="EMBL/GenBank/DDBJ databases">
        <authorList>
            <person name="Varghese N."/>
            <person name="Submissions S."/>
        </authorList>
    </citation>
    <scope>NUCLEOTIDE SEQUENCE [LARGE SCALE GENOMIC DNA]</scope>
    <source>
        <strain evidence="9 10">DSM 19027</strain>
    </source>
</reference>
<dbReference type="InterPro" id="IPR036390">
    <property type="entry name" value="WH_DNA-bd_sf"/>
</dbReference>
<dbReference type="Gene3D" id="1.10.10.10">
    <property type="entry name" value="Winged helix-like DNA-binding domain superfamily/Winged helix DNA-binding domain"/>
    <property type="match status" value="1"/>
</dbReference>
<dbReference type="Gene3D" id="3.10.129.10">
    <property type="entry name" value="Hotdog Thioesterase"/>
    <property type="match status" value="1"/>
</dbReference>
<keyword evidence="3" id="KW-0276">Fatty acid metabolism</keyword>
<dbReference type="EMBL" id="FQZP01000019">
    <property type="protein sequence ID" value="SHJ01246.1"/>
    <property type="molecule type" value="Genomic_DNA"/>
</dbReference>
<evidence type="ECO:0000313" key="10">
    <source>
        <dbReference type="Proteomes" id="UP000324781"/>
    </source>
</evidence>
<dbReference type="GO" id="GO:0045717">
    <property type="term" value="P:negative regulation of fatty acid biosynthetic process"/>
    <property type="evidence" value="ECO:0007669"/>
    <property type="project" value="InterPro"/>
</dbReference>
<evidence type="ECO:0000256" key="7">
    <source>
        <dbReference type="ARBA" id="ARBA00023160"/>
    </source>
</evidence>
<keyword evidence="8" id="KW-0804">Transcription</keyword>
<dbReference type="InterPro" id="IPR029069">
    <property type="entry name" value="HotDog_dom_sf"/>
</dbReference>
<dbReference type="InterPro" id="IPR036388">
    <property type="entry name" value="WH-like_DNA-bd_sf"/>
</dbReference>
<keyword evidence="5" id="KW-0443">Lipid metabolism</keyword>
<dbReference type="RefSeq" id="WP_149678584.1">
    <property type="nucleotide sequence ID" value="NZ_FQZP01000019.1"/>
</dbReference>
<protein>
    <submittedName>
        <fullName evidence="9">Acyl-coenzyme A thioesterase PaaI, contains HGG motif</fullName>
    </submittedName>
</protein>
<keyword evidence="10" id="KW-1185">Reference proteome</keyword>
<dbReference type="GO" id="GO:0006633">
    <property type="term" value="P:fatty acid biosynthetic process"/>
    <property type="evidence" value="ECO:0007669"/>
    <property type="project" value="UniProtKB-KW"/>
</dbReference>
<name>A0A1M6FU50_9FIRM</name>
<evidence type="ECO:0000256" key="6">
    <source>
        <dbReference type="ARBA" id="ARBA00023125"/>
    </source>
</evidence>
<dbReference type="SUPFAM" id="SSF46785">
    <property type="entry name" value="Winged helix' DNA-binding domain"/>
    <property type="match status" value="1"/>
</dbReference>
<evidence type="ECO:0000256" key="5">
    <source>
        <dbReference type="ARBA" id="ARBA00023098"/>
    </source>
</evidence>
<dbReference type="OrthoDB" id="1706183at2"/>
<dbReference type="PIRSF" id="PIRSF037733">
    <property type="entry name" value="Transcription_factor_FapR"/>
    <property type="match status" value="1"/>
</dbReference>
<organism evidence="9 10">
    <name type="scientific">Thermoclostridium caenicola</name>
    <dbReference type="NCBI Taxonomy" id="659425"/>
    <lineage>
        <taxon>Bacteria</taxon>
        <taxon>Bacillati</taxon>
        <taxon>Bacillota</taxon>
        <taxon>Clostridia</taxon>
        <taxon>Eubacteriales</taxon>
        <taxon>Oscillospiraceae</taxon>
        <taxon>Thermoclostridium</taxon>
    </lineage>
</organism>
<dbReference type="InterPro" id="IPR017275">
    <property type="entry name" value="Transcription_factor_FapR"/>
</dbReference>
<keyword evidence="1" id="KW-0678">Repressor</keyword>
<evidence type="ECO:0000256" key="2">
    <source>
        <dbReference type="ARBA" id="ARBA00022516"/>
    </source>
</evidence>
<dbReference type="NCBIfam" id="NF003359">
    <property type="entry name" value="PRK04424.1"/>
    <property type="match status" value="1"/>
</dbReference>
<accession>A0A1M6FU50</accession>
<dbReference type="GO" id="GO:0003700">
    <property type="term" value="F:DNA-binding transcription factor activity"/>
    <property type="evidence" value="ECO:0007669"/>
    <property type="project" value="InterPro"/>
</dbReference>
<evidence type="ECO:0000256" key="8">
    <source>
        <dbReference type="ARBA" id="ARBA00023163"/>
    </source>
</evidence>
<keyword evidence="6" id="KW-0238">DNA-binding</keyword>
<dbReference type="GO" id="GO:0045892">
    <property type="term" value="P:negative regulation of DNA-templated transcription"/>
    <property type="evidence" value="ECO:0007669"/>
    <property type="project" value="InterPro"/>
</dbReference>
<gene>
    <name evidence="9" type="ORF">SAMN05444373_101932</name>
</gene>
<dbReference type="AlphaFoldDB" id="A0A1M6FU50"/>
<evidence type="ECO:0000256" key="4">
    <source>
        <dbReference type="ARBA" id="ARBA00023015"/>
    </source>
</evidence>
<keyword evidence="2" id="KW-0444">Lipid biosynthesis</keyword>